<evidence type="ECO:0000256" key="1">
    <source>
        <dbReference type="SAM" id="MobiDB-lite"/>
    </source>
</evidence>
<feature type="compositionally biased region" description="Acidic residues" evidence="1">
    <location>
        <begin position="8"/>
        <end position="23"/>
    </location>
</feature>
<sequence length="90" mass="10913">MDRGMENEPQEEVEGNQEIETQDPEQRPFTEALSSQITPEEPKSLAWYLDKVIEENKEWDIFDPKRWEEWMKKDLPPSSEYDYYIEKTLK</sequence>
<evidence type="ECO:0000313" key="3">
    <source>
        <dbReference type="Proteomes" id="UP000765509"/>
    </source>
</evidence>
<gene>
    <name evidence="2" type="ORF">O181_091251</name>
</gene>
<dbReference type="AlphaFoldDB" id="A0A9Q3IX55"/>
<organism evidence="2 3">
    <name type="scientific">Austropuccinia psidii MF-1</name>
    <dbReference type="NCBI Taxonomy" id="1389203"/>
    <lineage>
        <taxon>Eukaryota</taxon>
        <taxon>Fungi</taxon>
        <taxon>Dikarya</taxon>
        <taxon>Basidiomycota</taxon>
        <taxon>Pucciniomycotina</taxon>
        <taxon>Pucciniomycetes</taxon>
        <taxon>Pucciniales</taxon>
        <taxon>Sphaerophragmiaceae</taxon>
        <taxon>Austropuccinia</taxon>
    </lineage>
</organism>
<keyword evidence="3" id="KW-1185">Reference proteome</keyword>
<proteinExistence type="predicted"/>
<evidence type="ECO:0000313" key="2">
    <source>
        <dbReference type="EMBL" id="MBW0551536.1"/>
    </source>
</evidence>
<protein>
    <submittedName>
        <fullName evidence="2">Uncharacterized protein</fullName>
    </submittedName>
</protein>
<dbReference type="EMBL" id="AVOT02057433">
    <property type="protein sequence ID" value="MBW0551536.1"/>
    <property type="molecule type" value="Genomic_DNA"/>
</dbReference>
<dbReference type="Proteomes" id="UP000765509">
    <property type="component" value="Unassembled WGS sequence"/>
</dbReference>
<reference evidence="2" key="1">
    <citation type="submission" date="2021-03" db="EMBL/GenBank/DDBJ databases">
        <title>Draft genome sequence of rust myrtle Austropuccinia psidii MF-1, a brazilian biotype.</title>
        <authorList>
            <person name="Quecine M.C."/>
            <person name="Pachon D.M.R."/>
            <person name="Bonatelli M.L."/>
            <person name="Correr F.H."/>
            <person name="Franceschini L.M."/>
            <person name="Leite T.F."/>
            <person name="Margarido G.R.A."/>
            <person name="Almeida C.A."/>
            <person name="Ferrarezi J.A."/>
            <person name="Labate C.A."/>
        </authorList>
    </citation>
    <scope>NUCLEOTIDE SEQUENCE</scope>
    <source>
        <strain evidence="2">MF-1</strain>
    </source>
</reference>
<name>A0A9Q3IX55_9BASI</name>
<accession>A0A9Q3IX55</accession>
<comment type="caution">
    <text evidence="2">The sequence shown here is derived from an EMBL/GenBank/DDBJ whole genome shotgun (WGS) entry which is preliminary data.</text>
</comment>
<feature type="region of interest" description="Disordered" evidence="1">
    <location>
        <begin position="1"/>
        <end position="40"/>
    </location>
</feature>